<gene>
    <name evidence="3" type="ORF">CTAM01_12714</name>
</gene>
<dbReference type="Gene3D" id="3.40.47.10">
    <property type="match status" value="1"/>
</dbReference>
<dbReference type="InterPro" id="IPR014030">
    <property type="entry name" value="Ketoacyl_synth_N"/>
</dbReference>
<evidence type="ECO:0000313" key="4">
    <source>
        <dbReference type="Proteomes" id="UP001227543"/>
    </source>
</evidence>
<proteinExistence type="predicted"/>
<keyword evidence="4" id="KW-1185">Reference proteome</keyword>
<feature type="domain" description="Beta-ketoacyl synthase-like N-terminal" evidence="2">
    <location>
        <begin position="38"/>
        <end position="103"/>
    </location>
</feature>
<organism evidence="3 4">
    <name type="scientific">Colletotrichum tamarilloi</name>
    <dbReference type="NCBI Taxonomy" id="1209934"/>
    <lineage>
        <taxon>Eukaryota</taxon>
        <taxon>Fungi</taxon>
        <taxon>Dikarya</taxon>
        <taxon>Ascomycota</taxon>
        <taxon>Pezizomycotina</taxon>
        <taxon>Sordariomycetes</taxon>
        <taxon>Hypocreomycetidae</taxon>
        <taxon>Glomerellales</taxon>
        <taxon>Glomerellaceae</taxon>
        <taxon>Colletotrichum</taxon>
        <taxon>Colletotrichum acutatum species complex</taxon>
    </lineage>
</organism>
<feature type="compositionally biased region" description="Polar residues" evidence="1">
    <location>
        <begin position="1"/>
        <end position="14"/>
    </location>
</feature>
<evidence type="ECO:0000259" key="2">
    <source>
        <dbReference type="Pfam" id="PF00109"/>
    </source>
</evidence>
<evidence type="ECO:0000313" key="3">
    <source>
        <dbReference type="EMBL" id="KAK1485088.1"/>
    </source>
</evidence>
<name>A0ABQ9QTX3_9PEZI</name>
<dbReference type="Proteomes" id="UP001227543">
    <property type="component" value="Unassembled WGS sequence"/>
</dbReference>
<dbReference type="InterPro" id="IPR016039">
    <property type="entry name" value="Thiolase-like"/>
</dbReference>
<dbReference type="GeneID" id="85412957"/>
<dbReference type="Pfam" id="PF00109">
    <property type="entry name" value="ketoacyl-synt"/>
    <property type="match status" value="1"/>
</dbReference>
<reference evidence="3 4" key="1">
    <citation type="submission" date="2016-10" db="EMBL/GenBank/DDBJ databases">
        <title>The genome sequence of Colletotrichum fioriniae PJ7.</title>
        <authorList>
            <person name="Baroncelli R."/>
        </authorList>
    </citation>
    <scope>NUCLEOTIDE SEQUENCE [LARGE SCALE GENOMIC DNA]</scope>
    <source>
        <strain evidence="3 4">Tom-12</strain>
    </source>
</reference>
<evidence type="ECO:0000256" key="1">
    <source>
        <dbReference type="SAM" id="MobiDB-lite"/>
    </source>
</evidence>
<dbReference type="SUPFAM" id="SSF53901">
    <property type="entry name" value="Thiolase-like"/>
    <property type="match status" value="1"/>
</dbReference>
<feature type="region of interest" description="Disordered" evidence="1">
    <location>
        <begin position="1"/>
        <end position="20"/>
    </location>
</feature>
<dbReference type="EMBL" id="MLFU01000081">
    <property type="protein sequence ID" value="KAK1485088.1"/>
    <property type="molecule type" value="Genomic_DNA"/>
</dbReference>
<accession>A0ABQ9QTX3</accession>
<sequence>MILQVTHNTSSHGPTANVGYRPGARQAAGPAEWIYSTFGQAADDYRDTDINEAVDVYYFIPATHQAFVPGRFDRHFGWGTLSYSIDSACASSPSAVLLVCSAL</sequence>
<dbReference type="RefSeq" id="XP_060376628.1">
    <property type="nucleotide sequence ID" value="XM_060528719.1"/>
</dbReference>
<protein>
    <submittedName>
        <fullName evidence="3">Beta-ketoacyl synthase</fullName>
    </submittedName>
</protein>
<comment type="caution">
    <text evidence="3">The sequence shown here is derived from an EMBL/GenBank/DDBJ whole genome shotgun (WGS) entry which is preliminary data.</text>
</comment>